<evidence type="ECO:0000313" key="6">
    <source>
        <dbReference type="Proteomes" id="UP001205531"/>
    </source>
</evidence>
<comment type="similarity">
    <text evidence="1">Belongs to the glycosyl hydrolase 2 family.</text>
</comment>
<accession>A0AAW5IHR3</accession>
<dbReference type="Pfam" id="PF18565">
    <property type="entry name" value="Glyco_hydro2_C5"/>
    <property type="match status" value="1"/>
</dbReference>
<evidence type="ECO:0000256" key="1">
    <source>
        <dbReference type="ARBA" id="ARBA00007401"/>
    </source>
</evidence>
<dbReference type="Gene3D" id="2.60.40.10">
    <property type="entry name" value="Immunoglobulins"/>
    <property type="match status" value="1"/>
</dbReference>
<feature type="domain" description="Glycoside hydrolase family 2" evidence="4">
    <location>
        <begin position="3"/>
        <end position="116"/>
    </location>
</feature>
<evidence type="ECO:0000256" key="3">
    <source>
        <dbReference type="ARBA" id="ARBA00023295"/>
    </source>
</evidence>
<evidence type="ECO:0000256" key="2">
    <source>
        <dbReference type="ARBA" id="ARBA00022801"/>
    </source>
</evidence>
<dbReference type="PANTHER" id="PTHR42732:SF1">
    <property type="entry name" value="BETA-MANNOSIDASE"/>
    <property type="match status" value="1"/>
</dbReference>
<name>A0AAW5IHR3_9BACT</name>
<dbReference type="InterPro" id="IPR013783">
    <property type="entry name" value="Ig-like_fold"/>
</dbReference>
<gene>
    <name evidence="5" type="ORF">NNC64_00055</name>
</gene>
<dbReference type="Proteomes" id="UP001205531">
    <property type="component" value="Unassembled WGS sequence"/>
</dbReference>
<evidence type="ECO:0000259" key="4">
    <source>
        <dbReference type="Pfam" id="PF18565"/>
    </source>
</evidence>
<keyword evidence="3" id="KW-0326">Glycosidase</keyword>
<dbReference type="EMBL" id="JANDWZ010000001">
    <property type="protein sequence ID" value="MCP9562970.1"/>
    <property type="molecule type" value="Genomic_DNA"/>
</dbReference>
<dbReference type="InterPro" id="IPR051913">
    <property type="entry name" value="GH2_Domain-Containing"/>
</dbReference>
<comment type="caution">
    <text evidence="5">The sequence shown here is derived from an EMBL/GenBank/DDBJ whole genome shotgun (WGS) entry which is preliminary data.</text>
</comment>
<reference evidence="5" key="1">
    <citation type="submission" date="2022-07" db="EMBL/GenBank/DDBJ databases">
        <title>Prevotella copri.</title>
        <authorList>
            <person name="Yang C."/>
        </authorList>
    </citation>
    <scope>NUCLEOTIDE SEQUENCE</scope>
    <source>
        <strain evidence="5">HF2107</strain>
    </source>
</reference>
<organism evidence="5 6">
    <name type="scientific">Segatella copri</name>
    <dbReference type="NCBI Taxonomy" id="165179"/>
    <lineage>
        <taxon>Bacteria</taxon>
        <taxon>Pseudomonadati</taxon>
        <taxon>Bacteroidota</taxon>
        <taxon>Bacteroidia</taxon>
        <taxon>Bacteroidales</taxon>
        <taxon>Prevotellaceae</taxon>
        <taxon>Segatella</taxon>
    </lineage>
</organism>
<protein>
    <recommendedName>
        <fullName evidence="4">Glycoside hydrolase family 2 domain-containing protein</fullName>
    </recommendedName>
</protein>
<dbReference type="RefSeq" id="WP_254949726.1">
    <property type="nucleotide sequence ID" value="NZ_JANDWY010000001.1"/>
</dbReference>
<dbReference type="AlphaFoldDB" id="A0AAW5IHR3"/>
<sequence length="121" mass="13389">MALKLVPDMETWHADGKDLMHVRIYAVDKKGRRVLNVKDAKAFDKLTFQVKGDANIVAVDNGNIASDELHIGKTQLEKSIQRHLFQGSALVILRAGDKPGKIELSVAGEKMKAKKLVLNTK</sequence>
<evidence type="ECO:0000313" key="5">
    <source>
        <dbReference type="EMBL" id="MCP9562970.1"/>
    </source>
</evidence>
<dbReference type="InterPro" id="IPR040605">
    <property type="entry name" value="Glyco_hydro2_dom5"/>
</dbReference>
<proteinExistence type="inferred from homology"/>
<keyword evidence="2" id="KW-0378">Hydrolase</keyword>
<dbReference type="GO" id="GO:0016798">
    <property type="term" value="F:hydrolase activity, acting on glycosyl bonds"/>
    <property type="evidence" value="ECO:0007669"/>
    <property type="project" value="UniProtKB-KW"/>
</dbReference>
<dbReference type="PANTHER" id="PTHR42732">
    <property type="entry name" value="BETA-GALACTOSIDASE"/>
    <property type="match status" value="1"/>
</dbReference>